<gene>
    <name evidence="2" type="ORF">ACFPFO_11605</name>
</gene>
<keyword evidence="3" id="KW-1185">Reference proteome</keyword>
<dbReference type="EMBL" id="JBHSJG010000036">
    <property type="protein sequence ID" value="MFC4988390.1"/>
    <property type="molecule type" value="Genomic_DNA"/>
</dbReference>
<dbReference type="Pfam" id="PF20576">
    <property type="entry name" value="HEWD"/>
    <property type="match status" value="1"/>
</dbReference>
<evidence type="ECO:0000313" key="2">
    <source>
        <dbReference type="EMBL" id="MFC4988390.1"/>
    </source>
</evidence>
<comment type="caution">
    <text evidence="2">The sequence shown here is derived from an EMBL/GenBank/DDBJ whole genome shotgun (WGS) entry which is preliminary data.</text>
</comment>
<dbReference type="RefSeq" id="WP_114577286.1">
    <property type="nucleotide sequence ID" value="NZ_JAIVEF010000001.1"/>
</dbReference>
<accession>A0ABD5QFH3</accession>
<sequence>MSVRVNRPTARECELCGRLERWDGDLGAWQIGRVEGERRAGNPHCIHEWDINGSFNPISDS</sequence>
<feature type="domain" description="HEWD" evidence="1">
    <location>
        <begin position="1"/>
        <end position="60"/>
    </location>
</feature>
<evidence type="ECO:0000313" key="3">
    <source>
        <dbReference type="Proteomes" id="UP001595925"/>
    </source>
</evidence>
<protein>
    <submittedName>
        <fullName evidence="2">HEWD family protein</fullName>
    </submittedName>
</protein>
<dbReference type="InterPro" id="IPR046782">
    <property type="entry name" value="HEWD"/>
</dbReference>
<dbReference type="AlphaFoldDB" id="A0ABD5QFH3"/>
<reference evidence="2 3" key="1">
    <citation type="journal article" date="2019" name="Int. J. Syst. Evol. Microbiol.">
        <title>The Global Catalogue of Microorganisms (GCM) 10K type strain sequencing project: providing services to taxonomists for standard genome sequencing and annotation.</title>
        <authorList>
            <consortium name="The Broad Institute Genomics Platform"/>
            <consortium name="The Broad Institute Genome Sequencing Center for Infectious Disease"/>
            <person name="Wu L."/>
            <person name="Ma J."/>
        </authorList>
    </citation>
    <scope>NUCLEOTIDE SEQUENCE [LARGE SCALE GENOMIC DNA]</scope>
    <source>
        <strain evidence="2 3">CGMCC 1.15824</strain>
    </source>
</reference>
<organism evidence="2 3">
    <name type="scientific">Saliphagus infecundisoli</name>
    <dbReference type="NCBI Taxonomy" id="1849069"/>
    <lineage>
        <taxon>Archaea</taxon>
        <taxon>Methanobacteriati</taxon>
        <taxon>Methanobacteriota</taxon>
        <taxon>Stenosarchaea group</taxon>
        <taxon>Halobacteria</taxon>
        <taxon>Halobacteriales</taxon>
        <taxon>Natrialbaceae</taxon>
        <taxon>Saliphagus</taxon>
    </lineage>
</organism>
<proteinExistence type="predicted"/>
<evidence type="ECO:0000259" key="1">
    <source>
        <dbReference type="Pfam" id="PF20576"/>
    </source>
</evidence>
<dbReference type="Proteomes" id="UP001595925">
    <property type="component" value="Unassembled WGS sequence"/>
</dbReference>
<name>A0ABD5QFH3_9EURY</name>